<dbReference type="Gene3D" id="3.30.540.10">
    <property type="entry name" value="Fructose-1,6-Bisphosphatase, subunit A, domain 1"/>
    <property type="match status" value="1"/>
</dbReference>
<dbReference type="Proteomes" id="UP000661193">
    <property type="component" value="Unassembled WGS sequence"/>
</dbReference>
<dbReference type="SUPFAM" id="SSF56655">
    <property type="entry name" value="Carbohydrate phosphatase"/>
    <property type="match status" value="1"/>
</dbReference>
<gene>
    <name evidence="1" type="ORF">JMF97_29250</name>
</gene>
<evidence type="ECO:0000313" key="1">
    <source>
        <dbReference type="EMBL" id="MBL6280255.1"/>
    </source>
</evidence>
<proteinExistence type="predicted"/>
<dbReference type="Pfam" id="PF00459">
    <property type="entry name" value="Inositol_P"/>
    <property type="match status" value="1"/>
</dbReference>
<reference evidence="1 2" key="1">
    <citation type="submission" date="2021-01" db="EMBL/GenBank/DDBJ databases">
        <title>Genome sequencing of Micromonospora fiedleri MG-37.</title>
        <authorList>
            <person name="Moreland P.E.J."/>
            <person name="Stach J.E.M."/>
        </authorList>
    </citation>
    <scope>NUCLEOTIDE SEQUENCE [LARGE SCALE GENOMIC DNA]</scope>
    <source>
        <strain evidence="1 2">MG-37</strain>
    </source>
</reference>
<evidence type="ECO:0008006" key="3">
    <source>
        <dbReference type="Google" id="ProtNLM"/>
    </source>
</evidence>
<name>A0ABS1UZC1_9ACTN</name>
<dbReference type="InterPro" id="IPR000760">
    <property type="entry name" value="Inositol_monophosphatase-like"/>
</dbReference>
<dbReference type="RefSeq" id="WP_203224473.1">
    <property type="nucleotide sequence ID" value="NZ_JAETXL010000017.1"/>
</dbReference>
<keyword evidence="2" id="KW-1185">Reference proteome</keyword>
<dbReference type="EMBL" id="JAETXL010000017">
    <property type="protein sequence ID" value="MBL6280255.1"/>
    <property type="molecule type" value="Genomic_DNA"/>
</dbReference>
<sequence length="311" mass="34831">MENVAQLPELARKTAEVVETLMLEIRPKLMEAAFSGNVGESENLRHSDNFLSVHDMWLHERYCELMARHLGSFVYASEEAEPQVVGNESDPDLCILVDPLDTSELAVRGLLGYTHIMIYSRALARPIVSVVGDIYHHVRLYVAARHEDGEDYAYAYTADGTYHALGHREPKRLSEALLTNFLMRPTERLLPLSRQERLMNALDQRDKDGKSRGRIGVDFGSVSLCHVATGFTEGVLEFAKGFAIWDLAPGHYILHSAGGVVLDLTGKPISLDYNLRSLSDISRAMDRRQKFVAAGTLDLAQEILRHLDLSE</sequence>
<dbReference type="Gene3D" id="3.40.190.80">
    <property type="match status" value="1"/>
</dbReference>
<organism evidence="1 2">
    <name type="scientific">Micromonospora fiedleri</name>
    <dbReference type="NCBI Taxonomy" id="1157498"/>
    <lineage>
        <taxon>Bacteria</taxon>
        <taxon>Bacillati</taxon>
        <taxon>Actinomycetota</taxon>
        <taxon>Actinomycetes</taxon>
        <taxon>Micromonosporales</taxon>
        <taxon>Micromonosporaceae</taxon>
        <taxon>Micromonospora</taxon>
    </lineage>
</organism>
<evidence type="ECO:0000313" key="2">
    <source>
        <dbReference type="Proteomes" id="UP000661193"/>
    </source>
</evidence>
<accession>A0ABS1UZC1</accession>
<comment type="caution">
    <text evidence="1">The sequence shown here is derived from an EMBL/GenBank/DDBJ whole genome shotgun (WGS) entry which is preliminary data.</text>
</comment>
<protein>
    <recommendedName>
        <fullName evidence="3">Myo-inositol-1(Or 4)-monophosphatase</fullName>
    </recommendedName>
</protein>